<dbReference type="Proteomes" id="UP000605846">
    <property type="component" value="Unassembled WGS sequence"/>
</dbReference>
<sequence length="1155" mass="131318">MTSRQLNHLPPWSQLSFVLAKDISEKGIHTRFLTPSETQYFEAALDTFAKWLAFTAVLRTDSPTTAEYTRTEPEIAAFRVRSMLFEQFIPHLFHSDRPCCRESRIDLDRLCESAYALPMPNHSELDNLSPPRAHRPRSDAKPSSTQSTPALEENESSSAEPDTSAGVGLVSAEQMARAPLWDVYHTLEYDHKVMIEQQKLEEFETQAELNEEEKDNLNNHSYLLQGIAANRTQTSLTDRELQNLLSEFKPHRSKWANDDKIGQEELYDACEKVLNDLKNFTEHSTPFLNKVTKREAPDYFDVIKRPMDLGTVTKKMKQLQYKSKKEFADDLYLIYQNCLVYNSEPTNPFRKHAIAMRKKTDRLLARVPDITIKDRSEVEADEEGDDASDDDDTDAPRLNRKAPGTHKHPVKSERMGSPAVNADHNLSQPSRERSVTRGSSVAPSSSTDTVGNQVTVNDNEGARFASERDMSRTAYSGKHVNSSDSNGQAANIDLEQEEKDISAEIDADLGEFQDQVWREITKKTRAKMGTTLEKQVQFPFGERQALLRNSLDMERFAMMEHTHADAEASQKLVRCTNEKFCQWTERRGLNASLYDEFDLESSDEESLDAFFSRRMTKPKTEEDDASRTDLFLPEYSLRSGIPEIAGVPEDVMDGDELAKRRCINRRSSLDSIDQDSANRPQRYTEFPLNVYPSVSFPNHGLHRMVEKNLQKLRAIRHVYAKCNAVRNNLPISALTSSMLADNPENQLSETDPSSLAADDAGPSITDTVPTSIPSSSATKQNPIPPLIINPTSGQQLLQRVLTKLLAHAGFEGAQTGALNVLTELFMDYMLNMGKTLRCYWDDYAREMTSEEIIMHTLYDNGVMDLSELESYVVDDVERYGHRLEELHRKLESSYQDILSGPVEKTAQDEDALFEDEENFTTQNLLYNRGAFGEDLGEDFFGFKELGLDKEYNVTAFSIPSRLWFGKSKQKEESIKTENKGVEPLYKYPPPAAFTPIGSERDVIGLLRPFFRKKLGESPQGLVEDEYLPNRYRNRPRYPPANKTSAAGRRRTGRDGAASGSSGLPGSEKKSKRKRPLEEIKAEKEERDLKRRQKIEERAQKQAEKDRKKELREKQKQQERQAKMEAKEKKALAKKAKQSSVQSSVGSSVRHQEDDN</sequence>
<dbReference type="Gene3D" id="1.20.920.10">
    <property type="entry name" value="Bromodomain-like"/>
    <property type="match status" value="1"/>
</dbReference>
<dbReference type="GO" id="GO:0005634">
    <property type="term" value="C:nucleus"/>
    <property type="evidence" value="ECO:0007669"/>
    <property type="project" value="UniProtKB-SubCell"/>
</dbReference>
<evidence type="ECO:0000256" key="5">
    <source>
        <dbReference type="ARBA" id="ARBA00023242"/>
    </source>
</evidence>
<evidence type="ECO:0000256" key="1">
    <source>
        <dbReference type="ARBA" id="ARBA00004123"/>
    </source>
</evidence>
<gene>
    <name evidence="10" type="primary">SPT7</name>
    <name evidence="10" type="ORF">EC973_001112</name>
</gene>
<feature type="compositionally biased region" description="Basic residues" evidence="8">
    <location>
        <begin position="398"/>
        <end position="409"/>
    </location>
</feature>
<dbReference type="OrthoDB" id="21449at2759"/>
<evidence type="ECO:0000256" key="8">
    <source>
        <dbReference type="SAM" id="MobiDB-lite"/>
    </source>
</evidence>
<feature type="region of interest" description="Disordered" evidence="8">
    <location>
        <begin position="121"/>
        <end position="166"/>
    </location>
</feature>
<evidence type="ECO:0000313" key="11">
    <source>
        <dbReference type="Proteomes" id="UP000605846"/>
    </source>
</evidence>
<keyword evidence="7" id="KW-0175">Coiled coil</keyword>
<dbReference type="AlphaFoldDB" id="A0A8H7ENT8"/>
<proteinExistence type="predicted"/>
<feature type="region of interest" description="Disordered" evidence="8">
    <location>
        <begin position="1025"/>
        <end position="1155"/>
    </location>
</feature>
<protein>
    <submittedName>
        <fullName evidence="10">Transcriptional activator spt7</fullName>
    </submittedName>
</protein>
<organism evidence="10 11">
    <name type="scientific">Apophysomyces ossiformis</name>
    <dbReference type="NCBI Taxonomy" id="679940"/>
    <lineage>
        <taxon>Eukaryota</taxon>
        <taxon>Fungi</taxon>
        <taxon>Fungi incertae sedis</taxon>
        <taxon>Mucoromycota</taxon>
        <taxon>Mucoromycotina</taxon>
        <taxon>Mucoromycetes</taxon>
        <taxon>Mucorales</taxon>
        <taxon>Mucorineae</taxon>
        <taxon>Mucoraceae</taxon>
        <taxon>Apophysomyces</taxon>
    </lineage>
</organism>
<reference evidence="10" key="1">
    <citation type="submission" date="2020-01" db="EMBL/GenBank/DDBJ databases">
        <title>Genome Sequencing of Three Apophysomyces-Like Fungal Strains Confirms a Novel Fungal Genus in the Mucoromycota with divergent Burkholderia-like Endosymbiotic Bacteria.</title>
        <authorList>
            <person name="Stajich J.E."/>
            <person name="Macias A.M."/>
            <person name="Carter-House D."/>
            <person name="Lovett B."/>
            <person name="Kasson L.R."/>
            <person name="Berry K."/>
            <person name="Grigoriev I."/>
            <person name="Chang Y."/>
            <person name="Spatafora J."/>
            <person name="Kasson M.T."/>
        </authorList>
    </citation>
    <scope>NUCLEOTIDE SEQUENCE</scope>
    <source>
        <strain evidence="10">NRRL A-21654</strain>
    </source>
</reference>
<dbReference type="SMART" id="SM00297">
    <property type="entry name" value="BROMO"/>
    <property type="match status" value="1"/>
</dbReference>
<feature type="compositionally biased region" description="Polar residues" evidence="8">
    <location>
        <begin position="436"/>
        <end position="458"/>
    </location>
</feature>
<feature type="compositionally biased region" description="Low complexity" evidence="8">
    <location>
        <begin position="1137"/>
        <end position="1148"/>
    </location>
</feature>
<dbReference type="PROSITE" id="PS00633">
    <property type="entry name" value="BROMODOMAIN_1"/>
    <property type="match status" value="1"/>
</dbReference>
<dbReference type="PANTHER" id="PTHR47343:SF1">
    <property type="entry name" value="TRANSCRIPTIONAL ACTIVATOR SPT7"/>
    <property type="match status" value="1"/>
</dbReference>
<dbReference type="SUPFAM" id="SSF47370">
    <property type="entry name" value="Bromodomain"/>
    <property type="match status" value="1"/>
</dbReference>
<evidence type="ECO:0000256" key="2">
    <source>
        <dbReference type="ARBA" id="ARBA00023015"/>
    </source>
</evidence>
<feature type="compositionally biased region" description="Acidic residues" evidence="8">
    <location>
        <begin position="379"/>
        <end position="393"/>
    </location>
</feature>
<evidence type="ECO:0000256" key="7">
    <source>
        <dbReference type="SAM" id="Coils"/>
    </source>
</evidence>
<dbReference type="GO" id="GO:0046982">
    <property type="term" value="F:protein heterodimerization activity"/>
    <property type="evidence" value="ECO:0007669"/>
    <property type="project" value="InterPro"/>
</dbReference>
<dbReference type="Pfam" id="PF07524">
    <property type="entry name" value="Bromo_TP"/>
    <property type="match status" value="1"/>
</dbReference>
<evidence type="ECO:0000256" key="3">
    <source>
        <dbReference type="ARBA" id="ARBA00023117"/>
    </source>
</evidence>
<dbReference type="GO" id="GO:0005198">
    <property type="term" value="F:structural molecule activity"/>
    <property type="evidence" value="ECO:0007669"/>
    <property type="project" value="TreeGrafter"/>
</dbReference>
<comment type="subcellular location">
    <subcellularLocation>
        <location evidence="1">Nucleus</location>
    </subcellularLocation>
</comment>
<dbReference type="InterPro" id="IPR006565">
    <property type="entry name" value="BTP"/>
</dbReference>
<dbReference type="GO" id="GO:0006357">
    <property type="term" value="P:regulation of transcription by RNA polymerase II"/>
    <property type="evidence" value="ECO:0007669"/>
    <property type="project" value="TreeGrafter"/>
</dbReference>
<feature type="domain" description="Bromo" evidence="9">
    <location>
        <begin position="279"/>
        <end position="349"/>
    </location>
</feature>
<keyword evidence="11" id="KW-1185">Reference proteome</keyword>
<dbReference type="Pfam" id="PF00439">
    <property type="entry name" value="Bromodomain"/>
    <property type="match status" value="1"/>
</dbReference>
<evidence type="ECO:0000256" key="4">
    <source>
        <dbReference type="ARBA" id="ARBA00023163"/>
    </source>
</evidence>
<dbReference type="PANTHER" id="PTHR47343">
    <property type="entry name" value="TRANSCRIPTIONAL ACTIVATOR SPT7"/>
    <property type="match status" value="1"/>
</dbReference>
<dbReference type="InterPro" id="IPR009072">
    <property type="entry name" value="Histone-fold"/>
</dbReference>
<dbReference type="PROSITE" id="PS50014">
    <property type="entry name" value="BROMODOMAIN_2"/>
    <property type="match status" value="1"/>
</dbReference>
<name>A0A8H7ENT8_9FUNG</name>
<feature type="compositionally biased region" description="Basic and acidic residues" evidence="8">
    <location>
        <begin position="1075"/>
        <end position="1130"/>
    </location>
</feature>
<dbReference type="GO" id="GO:0000124">
    <property type="term" value="C:SAGA complex"/>
    <property type="evidence" value="ECO:0007669"/>
    <property type="project" value="InterPro"/>
</dbReference>
<dbReference type="SMART" id="SM00576">
    <property type="entry name" value="BTP"/>
    <property type="match status" value="1"/>
</dbReference>
<dbReference type="InterPro" id="IPR018359">
    <property type="entry name" value="Bromodomain_CS"/>
</dbReference>
<feature type="coiled-coil region" evidence="7">
    <location>
        <begin position="193"/>
        <end position="220"/>
    </location>
</feature>
<evidence type="ECO:0000313" key="10">
    <source>
        <dbReference type="EMBL" id="KAF7724387.1"/>
    </source>
</evidence>
<dbReference type="PRINTS" id="PR00503">
    <property type="entry name" value="BROMODOMAIN"/>
</dbReference>
<feature type="region of interest" description="Disordered" evidence="8">
    <location>
        <begin position="374"/>
        <end position="488"/>
    </location>
</feature>
<dbReference type="CDD" id="cd22927">
    <property type="entry name" value="HFD_SPT7"/>
    <property type="match status" value="1"/>
</dbReference>
<dbReference type="InterPro" id="IPR001487">
    <property type="entry name" value="Bromodomain"/>
</dbReference>
<keyword evidence="3 6" id="KW-0103">Bromodomain</keyword>
<dbReference type="InterPro" id="IPR036427">
    <property type="entry name" value="Bromodomain-like_sf"/>
</dbReference>
<keyword evidence="2" id="KW-0805">Transcription regulation</keyword>
<keyword evidence="4" id="KW-0804">Transcription</keyword>
<dbReference type="GO" id="GO:0006325">
    <property type="term" value="P:chromatin organization"/>
    <property type="evidence" value="ECO:0007669"/>
    <property type="project" value="UniProtKB-ARBA"/>
</dbReference>
<evidence type="ECO:0000259" key="9">
    <source>
        <dbReference type="PROSITE" id="PS50014"/>
    </source>
</evidence>
<dbReference type="Gene3D" id="1.10.20.10">
    <property type="entry name" value="Histone, subunit A"/>
    <property type="match status" value="1"/>
</dbReference>
<feature type="compositionally biased region" description="Polar residues" evidence="8">
    <location>
        <begin position="479"/>
        <end position="488"/>
    </location>
</feature>
<evidence type="ECO:0000256" key="6">
    <source>
        <dbReference type="PROSITE-ProRule" id="PRU00035"/>
    </source>
</evidence>
<comment type="caution">
    <text evidence="10">The sequence shown here is derived from an EMBL/GenBank/DDBJ whole genome shotgun (WGS) entry which is preliminary data.</text>
</comment>
<dbReference type="EMBL" id="JABAYA010000121">
    <property type="protein sequence ID" value="KAF7724387.1"/>
    <property type="molecule type" value="Genomic_DNA"/>
</dbReference>
<dbReference type="InterPro" id="IPR037782">
    <property type="entry name" value="Spt7"/>
</dbReference>
<accession>A0A8H7ENT8</accession>
<dbReference type="GO" id="GO:0046695">
    <property type="term" value="C:SLIK (SAGA-like) complex"/>
    <property type="evidence" value="ECO:0007669"/>
    <property type="project" value="InterPro"/>
</dbReference>
<feature type="compositionally biased region" description="Low complexity" evidence="8">
    <location>
        <begin position="1054"/>
        <end position="1065"/>
    </location>
</feature>
<keyword evidence="5" id="KW-0539">Nucleus</keyword>
<dbReference type="CDD" id="cd05510">
    <property type="entry name" value="Bromo_SPT7_like"/>
    <property type="match status" value="1"/>
</dbReference>